<dbReference type="InterPro" id="IPR003675">
    <property type="entry name" value="Rce1/LyrA-like_dom"/>
</dbReference>
<keyword evidence="1" id="KW-1133">Transmembrane helix</keyword>
<dbReference type="Proteomes" id="UP000037848">
    <property type="component" value="Unassembled WGS sequence"/>
</dbReference>
<keyword evidence="1" id="KW-0472">Membrane</keyword>
<organism evidence="3 4">
    <name type="scientific">Pseudoalteromonas porphyrae</name>
    <dbReference type="NCBI Taxonomy" id="187330"/>
    <lineage>
        <taxon>Bacteria</taxon>
        <taxon>Pseudomonadati</taxon>
        <taxon>Pseudomonadota</taxon>
        <taxon>Gammaproteobacteria</taxon>
        <taxon>Alteromonadales</taxon>
        <taxon>Pseudoalteromonadaceae</taxon>
        <taxon>Pseudoalteromonas</taxon>
    </lineage>
</organism>
<proteinExistence type="predicted"/>
<feature type="transmembrane region" description="Helical" evidence="1">
    <location>
        <begin position="7"/>
        <end position="26"/>
    </location>
</feature>
<evidence type="ECO:0000259" key="2">
    <source>
        <dbReference type="Pfam" id="PF02517"/>
    </source>
</evidence>
<dbReference type="Pfam" id="PF02517">
    <property type="entry name" value="Rce1-like"/>
    <property type="match status" value="1"/>
</dbReference>
<name>A0A0N1MTG3_9GAMM</name>
<gene>
    <name evidence="3" type="ORF">ADS77_16960</name>
</gene>
<evidence type="ECO:0000313" key="3">
    <source>
        <dbReference type="EMBL" id="KPH59674.1"/>
    </source>
</evidence>
<dbReference type="AlphaFoldDB" id="A0A0N1MTG3"/>
<evidence type="ECO:0000256" key="1">
    <source>
        <dbReference type="SAM" id="Phobius"/>
    </source>
</evidence>
<dbReference type="EMBL" id="LHPH01000023">
    <property type="protein sequence ID" value="KPH59674.1"/>
    <property type="molecule type" value="Genomic_DNA"/>
</dbReference>
<dbReference type="RefSeq" id="WP_054206254.1">
    <property type="nucleotide sequence ID" value="NZ_LHPH01000023.1"/>
</dbReference>
<feature type="transmembrane region" description="Helical" evidence="1">
    <location>
        <begin position="71"/>
        <end position="90"/>
    </location>
</feature>
<dbReference type="GO" id="GO:0004175">
    <property type="term" value="F:endopeptidase activity"/>
    <property type="evidence" value="ECO:0007669"/>
    <property type="project" value="UniProtKB-ARBA"/>
</dbReference>
<keyword evidence="1" id="KW-0812">Transmembrane</keyword>
<accession>A0A0N1MTG3</accession>
<dbReference type="PATRIC" id="fig|187330.3.peg.2038"/>
<comment type="caution">
    <text evidence="3">The sequence shown here is derived from an EMBL/GenBank/DDBJ whole genome shotgun (WGS) entry which is preliminary data.</text>
</comment>
<feature type="transmembrane region" description="Helical" evidence="1">
    <location>
        <begin position="32"/>
        <end position="50"/>
    </location>
</feature>
<feature type="transmembrane region" description="Helical" evidence="1">
    <location>
        <begin position="110"/>
        <end position="129"/>
    </location>
</feature>
<dbReference type="GO" id="GO:0080120">
    <property type="term" value="P:CAAX-box protein maturation"/>
    <property type="evidence" value="ECO:0007669"/>
    <property type="project" value="UniProtKB-ARBA"/>
</dbReference>
<reference evidence="3 4" key="1">
    <citation type="submission" date="2015-08" db="EMBL/GenBank/DDBJ databases">
        <title>Draft Genome Sequence of Pseudoalteromonas porphyrae UCD-SED14.</title>
        <authorList>
            <person name="Coil D.A."/>
            <person name="Jospin G."/>
            <person name="Lee R.D."/>
            <person name="Eisen J.A."/>
        </authorList>
    </citation>
    <scope>NUCLEOTIDE SEQUENCE [LARGE SCALE GENOMIC DNA]</scope>
    <source>
        <strain evidence="3 4">UCD-SED14</strain>
    </source>
</reference>
<evidence type="ECO:0000313" key="4">
    <source>
        <dbReference type="Proteomes" id="UP000037848"/>
    </source>
</evidence>
<dbReference type="OrthoDB" id="9805801at2"/>
<protein>
    <submittedName>
        <fullName evidence="3">Intracellular septation protein</fullName>
    </submittedName>
</protein>
<keyword evidence="4" id="KW-1185">Reference proteome</keyword>
<feature type="transmembrane region" description="Helical" evidence="1">
    <location>
        <begin position="193"/>
        <end position="212"/>
    </location>
</feature>
<feature type="domain" description="CAAX prenyl protease 2/Lysostaphin resistance protein A-like" evidence="2">
    <location>
        <begin position="106"/>
        <end position="195"/>
    </location>
</feature>
<dbReference type="STRING" id="187330.AMS58_17125"/>
<sequence length="213" mass="24759">MNANQYRWFEFTLIFICLPLIGFYLRAYLANWLIPALIILMSVCGMLLLGDPHFKRFRITSLGQFSAVKRRLFSFFFIGALFSGVFYGIINQGNWFVMPRNSLQDWLMLLILYPVLSVMPQELIFRTYFFHRYKRIMPNKTVRILVSATVFALAHIVYANWVAVILAFIGGLLFAFTYAQSRSTFVCVIEHSLWGLWMFTLGIGQYLDSAIVP</sequence>